<evidence type="ECO:0000256" key="1">
    <source>
        <dbReference type="ARBA" id="ARBA00022833"/>
    </source>
</evidence>
<dbReference type="EMBL" id="WAAR01000112">
    <property type="protein sequence ID" value="KAB1108554.1"/>
    <property type="molecule type" value="Genomic_DNA"/>
</dbReference>
<keyword evidence="3" id="KW-1185">Reference proteome</keyword>
<dbReference type="Gene3D" id="3.40.50.10320">
    <property type="entry name" value="LmbE-like"/>
    <property type="match status" value="1"/>
</dbReference>
<organism evidence="2 3">
    <name type="scientific">Micromonospora aurantiaca</name>
    <name type="common">nom. illeg.</name>
    <dbReference type="NCBI Taxonomy" id="47850"/>
    <lineage>
        <taxon>Bacteria</taxon>
        <taxon>Bacillati</taxon>
        <taxon>Actinomycetota</taxon>
        <taxon>Actinomycetes</taxon>
        <taxon>Micromonosporales</taxon>
        <taxon>Micromonosporaceae</taxon>
        <taxon>Micromonospora</taxon>
    </lineage>
</organism>
<dbReference type="Pfam" id="PF02585">
    <property type="entry name" value="PIG-L"/>
    <property type="match status" value="1"/>
</dbReference>
<accession>A0ABQ6UD35</accession>
<evidence type="ECO:0000313" key="3">
    <source>
        <dbReference type="Proteomes" id="UP000471364"/>
    </source>
</evidence>
<proteinExistence type="predicted"/>
<gene>
    <name evidence="2" type="ORF">F6X54_22145</name>
</gene>
<dbReference type="SUPFAM" id="SSF102588">
    <property type="entry name" value="LmbE-like"/>
    <property type="match status" value="1"/>
</dbReference>
<dbReference type="InterPro" id="IPR003737">
    <property type="entry name" value="GlcNAc_PI_deacetylase-related"/>
</dbReference>
<evidence type="ECO:0000313" key="2">
    <source>
        <dbReference type="EMBL" id="KAB1108554.1"/>
    </source>
</evidence>
<name>A0ABQ6UD35_9ACTN</name>
<keyword evidence="1" id="KW-0862">Zinc</keyword>
<comment type="caution">
    <text evidence="2">The sequence shown here is derived from an EMBL/GenBank/DDBJ whole genome shotgun (WGS) entry which is preliminary data.</text>
</comment>
<dbReference type="InterPro" id="IPR024078">
    <property type="entry name" value="LmbE-like_dom_sf"/>
</dbReference>
<sequence length="195" mass="20925">MAHPDDAELWAGGTIARHVSDGGTAVIAVPHHDAVRNAEATAGARLLGADLYLMEQLSVSTAATVLLEVRPDVLITHPTSDIHPEHRQCAEAVLRALPDVVISTGHPQRAYHSDGYNNLDQNGRPLDLPTIIDVSAHWPTKIAALRAHTSQPILDHFGPMAEAIGALHGRRINATHAEAFRPMPILGRLPDAAHL</sequence>
<dbReference type="Proteomes" id="UP000471364">
    <property type="component" value="Unassembled WGS sequence"/>
</dbReference>
<protein>
    <submittedName>
        <fullName evidence="2">GlcNAc-PI de-N-acetylase</fullName>
    </submittedName>
</protein>
<reference evidence="2 3" key="1">
    <citation type="submission" date="2019-09" db="EMBL/GenBank/DDBJ databases">
        <title>High taxonomic diversity of Micromonospora strains isolated from Medicago sativa nodules in different geographical locations.</title>
        <authorList>
            <person name="Martinez-Hidalgo P."/>
            <person name="Flores-Felix J.D."/>
            <person name="Velazquez E."/>
            <person name="Brau L."/>
            <person name="Trujillo M.E."/>
            <person name="Martinez-Molina E."/>
        </authorList>
    </citation>
    <scope>NUCLEOTIDE SEQUENCE [LARGE SCALE GENOMIC DNA]</scope>
    <source>
        <strain evidence="2 3">ALFB5</strain>
    </source>
</reference>